<proteinExistence type="inferred from homology"/>
<comment type="function">
    <text evidence="5">ATP-dependent carboxylate-amine ligase which exhibits weak glutamate--cysteine ligase activity.</text>
</comment>
<keyword evidence="8" id="KW-1185">Reference proteome</keyword>
<dbReference type="GO" id="GO:0042398">
    <property type="term" value="P:modified amino acid biosynthetic process"/>
    <property type="evidence" value="ECO:0007669"/>
    <property type="project" value="InterPro"/>
</dbReference>
<gene>
    <name evidence="7" type="ORF">Ga0074812_101184</name>
</gene>
<accession>A0A0S4QGF7</accession>
<dbReference type="EC" id="6.3.2.2" evidence="5"/>
<feature type="domain" description="Circularly permuted ATP-grasp type 2" evidence="6">
    <location>
        <begin position="475"/>
        <end position="857"/>
    </location>
</feature>
<keyword evidence="3 5" id="KW-0067">ATP-binding</keyword>
<dbReference type="AlphaFoldDB" id="A0A0S4QGF7"/>
<dbReference type="InterPro" id="IPR006336">
    <property type="entry name" value="GCS2"/>
</dbReference>
<organism evidence="7 8">
    <name type="scientific">Parafrankia irregularis</name>
    <dbReference type="NCBI Taxonomy" id="795642"/>
    <lineage>
        <taxon>Bacteria</taxon>
        <taxon>Bacillati</taxon>
        <taxon>Actinomycetota</taxon>
        <taxon>Actinomycetes</taxon>
        <taxon>Frankiales</taxon>
        <taxon>Frankiaceae</taxon>
        <taxon>Parafrankia</taxon>
    </lineage>
</organism>
<name>A0A0S4QGF7_9ACTN</name>
<evidence type="ECO:0000256" key="4">
    <source>
        <dbReference type="ARBA" id="ARBA00048819"/>
    </source>
</evidence>
<evidence type="ECO:0000259" key="6">
    <source>
        <dbReference type="Pfam" id="PF14403"/>
    </source>
</evidence>
<dbReference type="InterPro" id="IPR014746">
    <property type="entry name" value="Gln_synth/guanido_kin_cat_dom"/>
</dbReference>
<protein>
    <recommendedName>
        <fullName evidence="5">Putative glutamate--cysteine ligase 2</fullName>
        <ecNumber evidence="5">6.3.2.2</ecNumber>
    </recommendedName>
    <alternativeName>
        <fullName evidence="5">Gamma-glutamylcysteine synthetase 2</fullName>
        <shortName evidence="5">GCS 2</shortName>
        <shortName evidence="5">Gamma-GCS 2</shortName>
    </alternativeName>
</protein>
<dbReference type="SUPFAM" id="SSF55931">
    <property type="entry name" value="Glutamine synthetase/guanido kinase"/>
    <property type="match status" value="1"/>
</dbReference>
<reference evidence="8" key="1">
    <citation type="submission" date="2015-11" db="EMBL/GenBank/DDBJ databases">
        <authorList>
            <person name="Varghese N."/>
        </authorList>
    </citation>
    <scope>NUCLEOTIDE SEQUENCE [LARGE SCALE GENOMIC DNA]</scope>
    <source>
        <strain evidence="8">DSM 45899</strain>
    </source>
</reference>
<dbReference type="SUPFAM" id="SSF56059">
    <property type="entry name" value="Glutathione synthetase ATP-binding domain-like"/>
    <property type="match status" value="1"/>
</dbReference>
<dbReference type="InterPro" id="IPR051680">
    <property type="entry name" value="ATP-dep_Glu-Cys_Ligase-2"/>
</dbReference>
<evidence type="ECO:0000256" key="5">
    <source>
        <dbReference type="HAMAP-Rule" id="MF_01609"/>
    </source>
</evidence>
<keyword evidence="2 5" id="KW-0547">Nucleotide-binding</keyword>
<sequence>MSDARIAAVGVEEEFHILDLETRRLVPRAAEILRGLPDDQFSQELLKSVVETNSRPCTDLADLRADLVDLRRRLAAVAEPLGLGPAGAGTVPISTQAHDVSPDPRYLQMAEEYQLLAREQLICGAQVHVDVADRDLAMAVTSWVAPWLPMLLALSASSPFWNGEDSGYASMRTMVWQRWPTAGVAGPFQTAAEYDQLVADLVKTGVISDPGMVYFDIRPSAHLPTVELRICDACPDVDTVILIAGLFRALVCRAIDSVTAGDPAPPPRGELLRAATWRAARSGIEGDLVDTSGAGSVPAEQLLRRLLAEVRPELEQLGDWELVGHLAEAAVGHGSAASRQRRAHARRGLLTDVADLLLTETRESPPAATDPFDGVGTRGSAGAAAGVGGAVALPPPAARAARSLLGQYRPTGFDEVMSVDEGVRPAYRAVARALERLGPAVLAERGEAMQGEQVERGVVFRVDGEQRPFPFDLVPRIVAAADWERLQAGLTQRVRALEAFLRDTYSERAAVADGVIPPWVVNDSPGLRHTGRVLSRDGAPLSGGARATVAGIDLVRGGDGGWLVLEDNLRVPSGVAYAIEARQLTRAALPELSPPGAILSVSTVPALLHEALVAAAPPAVHGEPAVAVLTTGPRDSAYYEHTFLAEEMGVPLLTPTDILVDDDILYAVPGGRGRRRRVDVLYRRVDEDELLGLPGADGAPLGPGLLRAVRAGTLALANALGNGVADDKVVYAFVARMITYYLGEQPLLDDVPTYVCGDPDQRDHVLENLDRLVVKPVDGYGGAGVVIGPAAEPAELAQARAGILADPRGWIGQEVVSLSTHPTWVDGELAPCAVDLRAFVYAGRETIVAPAALSRVAPVGSLIVNSSRGGGSKDTWLLRP</sequence>
<dbReference type="GO" id="GO:0005524">
    <property type="term" value="F:ATP binding"/>
    <property type="evidence" value="ECO:0007669"/>
    <property type="project" value="UniProtKB-KW"/>
</dbReference>
<comment type="similarity">
    <text evidence="5">Belongs to the glutamate--cysteine ligase type 2 family. YbdK subfamily.</text>
</comment>
<dbReference type="EMBL" id="FAOZ01000001">
    <property type="protein sequence ID" value="CUU53686.1"/>
    <property type="molecule type" value="Genomic_DNA"/>
</dbReference>
<dbReference type="HAMAP" id="MF_01609">
    <property type="entry name" value="Glu_cys_ligase_2"/>
    <property type="match status" value="1"/>
</dbReference>
<keyword evidence="1 5" id="KW-0436">Ligase</keyword>
<dbReference type="Gene3D" id="3.30.1490.270">
    <property type="match status" value="1"/>
</dbReference>
<dbReference type="Gene3D" id="3.30.590.20">
    <property type="match status" value="1"/>
</dbReference>
<dbReference type="RefSeq" id="WP_091270550.1">
    <property type="nucleotide sequence ID" value="NZ_FAOZ01000001.1"/>
</dbReference>
<dbReference type="Pfam" id="PF14403">
    <property type="entry name" value="CP_ATPgrasp_2"/>
    <property type="match status" value="1"/>
</dbReference>
<evidence type="ECO:0000256" key="2">
    <source>
        <dbReference type="ARBA" id="ARBA00022741"/>
    </source>
</evidence>
<dbReference type="NCBIfam" id="NF010041">
    <property type="entry name" value="PRK13517.1-1"/>
    <property type="match status" value="1"/>
</dbReference>
<evidence type="ECO:0000313" key="8">
    <source>
        <dbReference type="Proteomes" id="UP000198802"/>
    </source>
</evidence>
<dbReference type="PANTHER" id="PTHR34595">
    <property type="entry name" value="BLR5612 PROTEIN"/>
    <property type="match status" value="1"/>
</dbReference>
<dbReference type="Proteomes" id="UP000198802">
    <property type="component" value="Unassembled WGS sequence"/>
</dbReference>
<comment type="catalytic activity">
    <reaction evidence="4 5">
        <text>L-cysteine + L-glutamate + ATP = gamma-L-glutamyl-L-cysteine + ADP + phosphate + H(+)</text>
        <dbReference type="Rhea" id="RHEA:13285"/>
        <dbReference type="ChEBI" id="CHEBI:15378"/>
        <dbReference type="ChEBI" id="CHEBI:29985"/>
        <dbReference type="ChEBI" id="CHEBI:30616"/>
        <dbReference type="ChEBI" id="CHEBI:35235"/>
        <dbReference type="ChEBI" id="CHEBI:43474"/>
        <dbReference type="ChEBI" id="CHEBI:58173"/>
        <dbReference type="ChEBI" id="CHEBI:456216"/>
        <dbReference type="EC" id="6.3.2.2"/>
    </reaction>
</comment>
<dbReference type="Pfam" id="PF04107">
    <property type="entry name" value="GCS2"/>
    <property type="match status" value="1"/>
</dbReference>
<dbReference type="Gene3D" id="3.40.50.11290">
    <property type="match status" value="1"/>
</dbReference>
<dbReference type="InterPro" id="IPR011793">
    <property type="entry name" value="YbdK"/>
</dbReference>
<dbReference type="PANTHER" id="PTHR34595:SF7">
    <property type="entry name" value="SLL1039 PROTEIN"/>
    <property type="match status" value="1"/>
</dbReference>
<evidence type="ECO:0000313" key="7">
    <source>
        <dbReference type="EMBL" id="CUU53686.1"/>
    </source>
</evidence>
<dbReference type="GO" id="GO:0004357">
    <property type="term" value="F:glutamate-cysteine ligase activity"/>
    <property type="evidence" value="ECO:0007669"/>
    <property type="project" value="UniProtKB-EC"/>
</dbReference>
<evidence type="ECO:0000256" key="3">
    <source>
        <dbReference type="ARBA" id="ARBA00022840"/>
    </source>
</evidence>
<dbReference type="NCBIfam" id="TIGR02050">
    <property type="entry name" value="gshA_cyan_rel"/>
    <property type="match status" value="1"/>
</dbReference>
<evidence type="ECO:0000256" key="1">
    <source>
        <dbReference type="ARBA" id="ARBA00022598"/>
    </source>
</evidence>
<dbReference type="InterPro" id="IPR025841">
    <property type="entry name" value="CP_ATPgrasp_2"/>
</dbReference>